<dbReference type="InterPro" id="IPR041247">
    <property type="entry name" value="Rad52_fam"/>
</dbReference>
<dbReference type="Gene3D" id="3.30.390.80">
    <property type="entry name" value="DNA repair protein Rad52/59/22"/>
    <property type="match status" value="1"/>
</dbReference>
<evidence type="ECO:0000256" key="3">
    <source>
        <dbReference type="ARBA" id="ARBA00023204"/>
    </source>
</evidence>
<name>A0AB37US09_9CYAN</name>
<dbReference type="GO" id="GO:0003677">
    <property type="term" value="F:DNA binding"/>
    <property type="evidence" value="ECO:0007669"/>
    <property type="project" value="InterPro"/>
</dbReference>
<keyword evidence="2" id="KW-0227">DNA damage</keyword>
<protein>
    <recommendedName>
        <fullName evidence="6">DUF1071 domain-containing protein</fullName>
    </recommendedName>
</protein>
<organism evidence="4 5">
    <name type="scientific">Chroococcidiopsis cubana SAG 39.79</name>
    <dbReference type="NCBI Taxonomy" id="388085"/>
    <lineage>
        <taxon>Bacteria</taxon>
        <taxon>Bacillati</taxon>
        <taxon>Cyanobacteriota</taxon>
        <taxon>Cyanophyceae</taxon>
        <taxon>Chroococcidiopsidales</taxon>
        <taxon>Chroococcidiopsidaceae</taxon>
        <taxon>Chroococcidiopsis</taxon>
    </lineage>
</organism>
<evidence type="ECO:0000313" key="4">
    <source>
        <dbReference type="EMBL" id="RUT14039.1"/>
    </source>
</evidence>
<dbReference type="GO" id="GO:0000724">
    <property type="term" value="P:double-strand break repair via homologous recombination"/>
    <property type="evidence" value="ECO:0007669"/>
    <property type="project" value="InterPro"/>
</dbReference>
<proteinExistence type="inferred from homology"/>
<comment type="caution">
    <text evidence="4">The sequence shown here is derived from an EMBL/GenBank/DDBJ whole genome shotgun (WGS) entry which is preliminary data.</text>
</comment>
<dbReference type="Pfam" id="PF04098">
    <property type="entry name" value="Rad52_Rad22"/>
    <property type="match status" value="1"/>
</dbReference>
<dbReference type="Proteomes" id="UP000282574">
    <property type="component" value="Unassembled WGS sequence"/>
</dbReference>
<evidence type="ECO:0000256" key="1">
    <source>
        <dbReference type="ARBA" id="ARBA00006638"/>
    </source>
</evidence>
<evidence type="ECO:0000256" key="2">
    <source>
        <dbReference type="ARBA" id="ARBA00022763"/>
    </source>
</evidence>
<evidence type="ECO:0000313" key="5">
    <source>
        <dbReference type="Proteomes" id="UP000282574"/>
    </source>
</evidence>
<dbReference type="RefSeq" id="WP_127022296.1">
    <property type="nucleotide sequence ID" value="NZ_JAVKZF010000005.1"/>
</dbReference>
<dbReference type="EMBL" id="RSCK01000003">
    <property type="protein sequence ID" value="RUT14039.1"/>
    <property type="molecule type" value="Genomic_DNA"/>
</dbReference>
<comment type="similarity">
    <text evidence="1">Belongs to the RAD52 family.</text>
</comment>
<sequence length="163" mass="18671">MVNSQSNLQVVGSKVDPTQPEWYKQPRRPIAEIIADLSKPIPNKYLAQRKQGGTQLTYLPWFRCVALLDRCTGGHWDYQITQIHTTCDRLILTARITIYAEEGSFAREATGTETLKEEYFDKTTQSKQIREWAYGDVASKTESMALRRAASKFGLGLYLYQKD</sequence>
<gene>
    <name evidence="4" type="ORF">DSM107010_05220</name>
</gene>
<dbReference type="PANTHER" id="PTHR34050">
    <property type="entry name" value="DNA REPAIR RAD52-LIKE PROTEIN 2, CHLOROPLASTIC"/>
    <property type="match status" value="1"/>
</dbReference>
<dbReference type="PANTHER" id="PTHR34050:SF3">
    <property type="entry name" value="DNA REPAIR RAD52-LIKE PROTEIN 2, CHLOROPLASTIC"/>
    <property type="match status" value="1"/>
</dbReference>
<dbReference type="InterPro" id="IPR037489">
    <property type="entry name" value="RAD52-like"/>
</dbReference>
<reference evidence="4 5" key="1">
    <citation type="journal article" date="2019" name="Genome Biol. Evol.">
        <title>Day and night: Metabolic profiles and evolutionary relationships of six axenic non-marine cyanobacteria.</title>
        <authorList>
            <person name="Will S.E."/>
            <person name="Henke P."/>
            <person name="Boedeker C."/>
            <person name="Huang S."/>
            <person name="Brinkmann H."/>
            <person name="Rohde M."/>
            <person name="Jarek M."/>
            <person name="Friedl T."/>
            <person name="Seufert S."/>
            <person name="Schumacher M."/>
            <person name="Overmann J."/>
            <person name="Neumann-Schaal M."/>
            <person name="Petersen J."/>
        </authorList>
    </citation>
    <scope>NUCLEOTIDE SEQUENCE [LARGE SCALE GENOMIC DNA]</scope>
    <source>
        <strain evidence="4 5">SAG 39.79</strain>
    </source>
</reference>
<dbReference type="AlphaFoldDB" id="A0AB37US09"/>
<dbReference type="InterPro" id="IPR042525">
    <property type="entry name" value="Rad52_Rad59_Rad22_sf"/>
</dbReference>
<evidence type="ECO:0008006" key="6">
    <source>
        <dbReference type="Google" id="ProtNLM"/>
    </source>
</evidence>
<keyword evidence="3" id="KW-0234">DNA repair</keyword>
<keyword evidence="5" id="KW-1185">Reference proteome</keyword>
<accession>A0AB37US09</accession>